<dbReference type="CDD" id="cd05931">
    <property type="entry name" value="FAAL"/>
    <property type="match status" value="1"/>
</dbReference>
<organism evidence="4 5">
    <name type="scientific">Chondromyces apiculatus DSM 436</name>
    <dbReference type="NCBI Taxonomy" id="1192034"/>
    <lineage>
        <taxon>Bacteria</taxon>
        <taxon>Pseudomonadati</taxon>
        <taxon>Myxococcota</taxon>
        <taxon>Polyangia</taxon>
        <taxon>Polyangiales</taxon>
        <taxon>Polyangiaceae</taxon>
        <taxon>Chondromyces</taxon>
    </lineage>
</organism>
<dbReference type="GO" id="GO:0070566">
    <property type="term" value="F:adenylyltransferase activity"/>
    <property type="evidence" value="ECO:0007669"/>
    <property type="project" value="TreeGrafter"/>
</dbReference>
<gene>
    <name evidence="4" type="ORF">CAP_8799</name>
</gene>
<dbReference type="SUPFAM" id="SSF56801">
    <property type="entry name" value="Acetyl-CoA synthetase-like"/>
    <property type="match status" value="1"/>
</dbReference>
<dbReference type="InterPro" id="IPR000873">
    <property type="entry name" value="AMP-dep_synth/lig_dom"/>
</dbReference>
<dbReference type="InterPro" id="IPR040097">
    <property type="entry name" value="FAAL/FAAC"/>
</dbReference>
<dbReference type="Proteomes" id="UP000019678">
    <property type="component" value="Unassembled WGS sequence"/>
</dbReference>
<dbReference type="STRING" id="1192034.CAP_8799"/>
<dbReference type="PANTHER" id="PTHR22754:SF32">
    <property type="entry name" value="DISCO-INTERACTING PROTEIN 2"/>
    <property type="match status" value="1"/>
</dbReference>
<evidence type="ECO:0000313" key="4">
    <source>
        <dbReference type="EMBL" id="EYF01012.1"/>
    </source>
</evidence>
<dbReference type="EMBL" id="ASRX01000092">
    <property type="protein sequence ID" value="EYF01012.1"/>
    <property type="molecule type" value="Genomic_DNA"/>
</dbReference>
<keyword evidence="2 4" id="KW-0436">Ligase</keyword>
<feature type="domain" description="AMP-dependent synthetase/ligase" evidence="3">
    <location>
        <begin position="38"/>
        <end position="424"/>
    </location>
</feature>
<dbReference type="PANTHER" id="PTHR22754">
    <property type="entry name" value="DISCO-INTERACTING PROTEIN 2 DIP2 -RELATED"/>
    <property type="match status" value="1"/>
</dbReference>
<comment type="similarity">
    <text evidence="1">Belongs to the ATP-dependent AMP-binding enzyme family.</text>
</comment>
<proteinExistence type="inferred from homology"/>
<dbReference type="Gene3D" id="3.30.300.30">
    <property type="match status" value="1"/>
</dbReference>
<reference evidence="4 5" key="1">
    <citation type="submission" date="2013-05" db="EMBL/GenBank/DDBJ databases">
        <title>Genome assembly of Chondromyces apiculatus DSM 436.</title>
        <authorList>
            <person name="Sharma G."/>
            <person name="Khatri I."/>
            <person name="Kaur C."/>
            <person name="Mayilraj S."/>
            <person name="Subramanian S."/>
        </authorList>
    </citation>
    <scope>NUCLEOTIDE SEQUENCE [LARGE SCALE GENOMIC DNA]</scope>
    <source>
        <strain evidence="4 5">DSM 436</strain>
    </source>
</reference>
<dbReference type="InterPro" id="IPR045851">
    <property type="entry name" value="AMP-bd_C_sf"/>
</dbReference>
<dbReference type="OrthoDB" id="6297021at2"/>
<dbReference type="AlphaFoldDB" id="A0A017SW83"/>
<keyword evidence="5" id="KW-1185">Reference proteome</keyword>
<evidence type="ECO:0000256" key="2">
    <source>
        <dbReference type="ARBA" id="ARBA00022598"/>
    </source>
</evidence>
<sequence length="606" mass="65964">MSADWKPRTVAQALEDAAVSTQTGFRFLEESTEVEPFFTHAGIERSSARYGGALQALGLKKGDRVALILPDNADFVFAFLGAIRAGIVPVPIYPPTGLGKLAGYLENTLHIVEKSGAKVLVTSGEIKRMLGTIQAKAPQLEQVVAIEPLRSAREDLRPVKAELSDPCFLQFTSGSTSRPKGVILTHENLAANVRAIMQLGLAARDSVDSGVSWLPLYHDMGLIGFVIAPLYHVNTITFLPPLLFLKRPARWLETLSRYKGSISFGPNFAYALCVKRIREQEMEGLDLSHWRIAGCGAEPIRAENLRAFADKFARVGFDEKAFVCCYGMAESTLAISFSKINTGVVTDTVKGDALWAEGKAVPVRADDEGAESEGAVPIVQCGQAFEGHQIGVFAPDDEESARPLADRDVGELRLRGPSVTPGYYNEPEITKQAFAGGWLRTGDLGYLADGFVHICGRSKEVIIVNGRNYYPQDLEWEAGAVQGVRKGNVIAFGTMKPHNDRERVVIAFETTVSQPAEKQALQAEVRKAVQQALGLTVDDVVALAPGVLPKTSSGKLQRARTRELFESGELLDRTSAREVDKLDLAKELAKSQLGFLRHAIFGTKND</sequence>
<dbReference type="Gene3D" id="3.40.50.12780">
    <property type="entry name" value="N-terminal domain of ligase-like"/>
    <property type="match status" value="1"/>
</dbReference>
<comment type="caution">
    <text evidence="4">The sequence shown here is derived from an EMBL/GenBank/DDBJ whole genome shotgun (WGS) entry which is preliminary data.</text>
</comment>
<dbReference type="GO" id="GO:0006633">
    <property type="term" value="P:fatty acid biosynthetic process"/>
    <property type="evidence" value="ECO:0007669"/>
    <property type="project" value="TreeGrafter"/>
</dbReference>
<dbReference type="GO" id="GO:0005886">
    <property type="term" value="C:plasma membrane"/>
    <property type="evidence" value="ECO:0007669"/>
    <property type="project" value="TreeGrafter"/>
</dbReference>
<dbReference type="PROSITE" id="PS00455">
    <property type="entry name" value="AMP_BINDING"/>
    <property type="match status" value="1"/>
</dbReference>
<evidence type="ECO:0000256" key="1">
    <source>
        <dbReference type="ARBA" id="ARBA00006432"/>
    </source>
</evidence>
<dbReference type="Pfam" id="PF00501">
    <property type="entry name" value="AMP-binding"/>
    <property type="match status" value="1"/>
</dbReference>
<dbReference type="InterPro" id="IPR042099">
    <property type="entry name" value="ANL_N_sf"/>
</dbReference>
<accession>A0A017SW83</accession>
<evidence type="ECO:0000259" key="3">
    <source>
        <dbReference type="Pfam" id="PF00501"/>
    </source>
</evidence>
<protein>
    <submittedName>
        <fullName evidence="4">Long-chain-fatty-acid--CoA ligase</fullName>
    </submittedName>
</protein>
<name>A0A017SW83_9BACT</name>
<dbReference type="FunFam" id="3.40.50.12780:FF:000013">
    <property type="entry name" value="Long-chain-fatty-acid--AMP ligase FadD32"/>
    <property type="match status" value="1"/>
</dbReference>
<evidence type="ECO:0000313" key="5">
    <source>
        <dbReference type="Proteomes" id="UP000019678"/>
    </source>
</evidence>
<dbReference type="GO" id="GO:0016874">
    <property type="term" value="F:ligase activity"/>
    <property type="evidence" value="ECO:0007669"/>
    <property type="project" value="UniProtKB-KW"/>
</dbReference>
<dbReference type="RefSeq" id="WP_044250121.1">
    <property type="nucleotide sequence ID" value="NZ_ASRX01000092.1"/>
</dbReference>
<dbReference type="InterPro" id="IPR020845">
    <property type="entry name" value="AMP-binding_CS"/>
</dbReference>
<dbReference type="GO" id="GO:0071766">
    <property type="term" value="P:Actinobacterium-type cell wall biogenesis"/>
    <property type="evidence" value="ECO:0007669"/>
    <property type="project" value="UniProtKB-ARBA"/>
</dbReference>
<dbReference type="eggNOG" id="COG0318">
    <property type="taxonomic scope" value="Bacteria"/>
</dbReference>